<dbReference type="InterPro" id="IPR040842">
    <property type="entry name" value="SNX17/31_FERM"/>
</dbReference>
<dbReference type="GO" id="GO:0006886">
    <property type="term" value="P:intracellular protein transport"/>
    <property type="evidence" value="ECO:0007669"/>
    <property type="project" value="TreeGrafter"/>
</dbReference>
<dbReference type="WBParaSite" id="Hba_12335">
    <property type="protein sequence ID" value="Hba_12335"/>
    <property type="gene ID" value="Hba_12335"/>
</dbReference>
<dbReference type="Pfam" id="PF18116">
    <property type="entry name" value="SNX17_FERM_C"/>
    <property type="match status" value="1"/>
</dbReference>
<reference evidence="4" key="1">
    <citation type="submission" date="2016-11" db="UniProtKB">
        <authorList>
            <consortium name="WormBaseParasite"/>
        </authorList>
    </citation>
    <scope>IDENTIFICATION</scope>
</reference>
<dbReference type="Gene3D" id="1.20.80.60">
    <property type="match status" value="1"/>
</dbReference>
<dbReference type="Gene3D" id="3.30.1520.10">
    <property type="entry name" value="Phox-like domain"/>
    <property type="match status" value="1"/>
</dbReference>
<dbReference type="GO" id="GO:0035091">
    <property type="term" value="F:phosphatidylinositol binding"/>
    <property type="evidence" value="ECO:0007669"/>
    <property type="project" value="InterPro"/>
</dbReference>
<evidence type="ECO:0000313" key="4">
    <source>
        <dbReference type="WBParaSite" id="Hba_12335"/>
    </source>
</evidence>
<keyword evidence="3" id="KW-1185">Reference proteome</keyword>
<proteinExistence type="predicted"/>
<dbReference type="Gene3D" id="2.30.29.30">
    <property type="entry name" value="Pleckstrin-homology domain (PH domain)/Phosphotyrosine-binding domain (PTB)"/>
    <property type="match status" value="1"/>
</dbReference>
<accession>A0A1I7X416</accession>
<dbReference type="AlphaFoldDB" id="A0A1I7X416"/>
<evidence type="ECO:0000259" key="2">
    <source>
        <dbReference type="Pfam" id="PF18116"/>
    </source>
</evidence>
<evidence type="ECO:0000313" key="3">
    <source>
        <dbReference type="Proteomes" id="UP000095283"/>
    </source>
</evidence>
<dbReference type="InterPro" id="IPR011993">
    <property type="entry name" value="PH-like_dom_sf"/>
</dbReference>
<sequence length="448" mass="52404">MVAHLEWPSVYGHDILSSKPLDFLLHSEPPKSNYLDRSSIINVFCSKDLNAYDSMIHITVPDTQILVEKKDGVTRYTAFNIHVNGWFHAAVRFSHLHQFAEVVKQKFSCKKLKLFDFPSKHWNFMFSLDERALEERKTKISKYLNSFVRLLRNFESPYASLQTANKKSAAHGLYYKLLLRKLIWEPRVEETLLEDTVAVDLLYRQAKSDYHNGHFSVIRPETTDRLRALEKNEDKVQFLRTCHLLPSYSHEVLSPCRSDSPLPNTICKLKIGRRQIVLTTDDEERRQRVFRATRIHVWRISQPEDPEDFLIFQFEYLMAKDTFEWITLYTDQAILISLLIQSMGAEILRERSEIMIEEQLLRHNRSMGASALECRTNHSTNANVERKSFLLPSNNKDESKYRVYENTSEEAEKMDSLGLVCHNDVFTTITDTLPLHNEVNENITDDDL</sequence>
<dbReference type="Pfam" id="PF00787">
    <property type="entry name" value="PX"/>
    <property type="match status" value="1"/>
</dbReference>
<feature type="domain" description="Sorting nexin-17/31 FERM" evidence="2">
    <location>
        <begin position="251"/>
        <end position="347"/>
    </location>
</feature>
<evidence type="ECO:0000259" key="1">
    <source>
        <dbReference type="Pfam" id="PF00787"/>
    </source>
</evidence>
<dbReference type="Proteomes" id="UP000095283">
    <property type="component" value="Unplaced"/>
</dbReference>
<dbReference type="GO" id="GO:0032456">
    <property type="term" value="P:endocytic recycling"/>
    <property type="evidence" value="ECO:0007669"/>
    <property type="project" value="TreeGrafter"/>
</dbReference>
<name>A0A1I7X416_HETBA</name>
<dbReference type="InterPro" id="IPR001683">
    <property type="entry name" value="PX_dom"/>
</dbReference>
<dbReference type="PANTHER" id="PTHR12431:SF14">
    <property type="entry name" value="LD15323P"/>
    <property type="match status" value="1"/>
</dbReference>
<dbReference type="SUPFAM" id="SSF64268">
    <property type="entry name" value="PX domain"/>
    <property type="match status" value="1"/>
</dbReference>
<dbReference type="GO" id="GO:0005769">
    <property type="term" value="C:early endosome"/>
    <property type="evidence" value="ECO:0007669"/>
    <property type="project" value="TreeGrafter"/>
</dbReference>
<dbReference type="InterPro" id="IPR036871">
    <property type="entry name" value="PX_dom_sf"/>
</dbReference>
<organism evidence="3 4">
    <name type="scientific">Heterorhabditis bacteriophora</name>
    <name type="common">Entomopathogenic nematode worm</name>
    <dbReference type="NCBI Taxonomy" id="37862"/>
    <lineage>
        <taxon>Eukaryota</taxon>
        <taxon>Metazoa</taxon>
        <taxon>Ecdysozoa</taxon>
        <taxon>Nematoda</taxon>
        <taxon>Chromadorea</taxon>
        <taxon>Rhabditida</taxon>
        <taxon>Rhabditina</taxon>
        <taxon>Rhabditomorpha</taxon>
        <taxon>Strongyloidea</taxon>
        <taxon>Heterorhabditidae</taxon>
        <taxon>Heterorhabditis</taxon>
    </lineage>
</organism>
<feature type="domain" description="PX" evidence="1">
    <location>
        <begin position="80"/>
        <end position="148"/>
    </location>
</feature>
<protein>
    <submittedName>
        <fullName evidence="4">PX domain-containing protein</fullName>
    </submittedName>
</protein>
<dbReference type="PANTHER" id="PTHR12431">
    <property type="entry name" value="SORTING NEXIN 17 AND 27"/>
    <property type="match status" value="1"/>
</dbReference>